<evidence type="ECO:0000313" key="2">
    <source>
        <dbReference type="EMBL" id="SEH55833.1"/>
    </source>
</evidence>
<dbReference type="Pfam" id="PF10825">
    <property type="entry name" value="DUF2752"/>
    <property type="match status" value="1"/>
</dbReference>
<feature type="transmembrane region" description="Helical" evidence="1">
    <location>
        <begin position="7"/>
        <end position="24"/>
    </location>
</feature>
<feature type="transmembrane region" description="Helical" evidence="1">
    <location>
        <begin position="73"/>
        <end position="93"/>
    </location>
</feature>
<keyword evidence="1" id="KW-0812">Transmembrane</keyword>
<feature type="transmembrane region" description="Helical" evidence="1">
    <location>
        <begin position="105"/>
        <end position="124"/>
    </location>
</feature>
<organism evidence="2 3">
    <name type="scientific">Ruminococcus flavefaciens</name>
    <dbReference type="NCBI Taxonomy" id="1265"/>
    <lineage>
        <taxon>Bacteria</taxon>
        <taxon>Bacillati</taxon>
        <taxon>Bacillota</taxon>
        <taxon>Clostridia</taxon>
        <taxon>Eubacteriales</taxon>
        <taxon>Oscillospiraceae</taxon>
        <taxon>Ruminococcus</taxon>
    </lineage>
</organism>
<dbReference type="AlphaFoldDB" id="A0A1H6J2L3"/>
<reference evidence="2 3" key="1">
    <citation type="submission" date="2016-10" db="EMBL/GenBank/DDBJ databases">
        <authorList>
            <person name="de Groot N.N."/>
        </authorList>
    </citation>
    <scope>NUCLEOTIDE SEQUENCE [LARGE SCALE GENOMIC DNA]</scope>
    <source>
        <strain evidence="2 3">YAD2003</strain>
    </source>
</reference>
<name>A0A1H6J2L3_RUMFL</name>
<accession>A0A1H6J2L3</accession>
<dbReference type="InterPro" id="IPR021215">
    <property type="entry name" value="DUF2752"/>
</dbReference>
<keyword evidence="1" id="KW-0472">Membrane</keyword>
<evidence type="ECO:0000313" key="3">
    <source>
        <dbReference type="Proteomes" id="UP000183190"/>
    </source>
</evidence>
<evidence type="ECO:0008006" key="4">
    <source>
        <dbReference type="Google" id="ProtNLM"/>
    </source>
</evidence>
<sequence length="131" mass="15215">MSRRFRVITAFLFPCAVVLIYFFRDQLIHSAHLLPECKIHKYTGLWCTGCGNTRSVTALLHGQLWRAVRCNPAIPFLALTALLLYAETVIGIWNKRVKLLPRNKWIWWTVLAVFLVFCIIRNFFDVLAPPL</sequence>
<dbReference type="EMBL" id="FNWV01000004">
    <property type="protein sequence ID" value="SEH55833.1"/>
    <property type="molecule type" value="Genomic_DNA"/>
</dbReference>
<proteinExistence type="predicted"/>
<keyword evidence="1" id="KW-1133">Transmembrane helix</keyword>
<evidence type="ECO:0000256" key="1">
    <source>
        <dbReference type="SAM" id="Phobius"/>
    </source>
</evidence>
<gene>
    <name evidence="2" type="ORF">SAMN02910265_01427</name>
</gene>
<dbReference type="Proteomes" id="UP000183190">
    <property type="component" value="Unassembled WGS sequence"/>
</dbReference>
<protein>
    <recommendedName>
        <fullName evidence="4">DUF2752 domain-containing protein</fullName>
    </recommendedName>
</protein>